<comment type="caution">
    <text evidence="1">The sequence shown here is derived from an EMBL/GenBank/DDBJ whole genome shotgun (WGS) entry which is preliminary data.</text>
</comment>
<name>A0ABV4UBV0_9RHOO</name>
<evidence type="ECO:0000313" key="2">
    <source>
        <dbReference type="Proteomes" id="UP001574673"/>
    </source>
</evidence>
<evidence type="ECO:0000313" key="1">
    <source>
        <dbReference type="EMBL" id="MFA9949147.1"/>
    </source>
</evidence>
<dbReference type="EMBL" id="JBEUWX010000001">
    <property type="protein sequence ID" value="MFA9949147.1"/>
    <property type="molecule type" value="Genomic_DNA"/>
</dbReference>
<protein>
    <submittedName>
        <fullName evidence="1">Uncharacterized protein</fullName>
    </submittedName>
</protein>
<proteinExistence type="predicted"/>
<dbReference type="RefSeq" id="WP_418890274.1">
    <property type="nucleotide sequence ID" value="NZ_JBEUWX010000001.1"/>
</dbReference>
<sequence>MMITVDIWQLVSLLLGFFGCVAGFGKLLLAQIDKRLDTRFEAQERARIEGSQGLRKTLDEQLAMGRAHTERLDKMEFDMRESLSAMEGRLSRVESEVKHGVGQRDLSDIYDRINEVAEGLSELRGESHAVGDNVRLILNQITTKGMQ</sequence>
<organism evidence="1 2">
    <name type="scientific">Dentiradicibacter hellwigii</name>
    <dbReference type="NCBI Taxonomy" id="3149053"/>
    <lineage>
        <taxon>Bacteria</taxon>
        <taxon>Pseudomonadati</taxon>
        <taxon>Pseudomonadota</taxon>
        <taxon>Betaproteobacteria</taxon>
        <taxon>Rhodocyclales</taxon>
        <taxon>Rhodocyclaceae</taxon>
        <taxon>Dentiradicibacter</taxon>
    </lineage>
</organism>
<accession>A0ABV4UBV0</accession>
<keyword evidence="2" id="KW-1185">Reference proteome</keyword>
<reference evidence="2" key="1">
    <citation type="submission" date="2024-06" db="EMBL/GenBank/DDBJ databases">
        <title>Radixoralia hellwigii gen. nov., sp nov., isolated from a root canal in the human oral cavity.</title>
        <authorList>
            <person name="Bartsch S."/>
            <person name="Wittmer A."/>
            <person name="Schulz A.-K."/>
            <person name="Neumann-Schaal M."/>
            <person name="Wolf J."/>
            <person name="Gronow S."/>
            <person name="Tennert C."/>
            <person name="Haecker G."/>
            <person name="Cieplik F."/>
            <person name="Al-Ahmad A."/>
        </authorList>
    </citation>
    <scope>NUCLEOTIDE SEQUENCE [LARGE SCALE GENOMIC DNA]</scope>
    <source>
        <strain evidence="2">Wk13</strain>
    </source>
</reference>
<gene>
    <name evidence="1" type="ORF">ABCS64_02180</name>
</gene>
<dbReference type="Proteomes" id="UP001574673">
    <property type="component" value="Unassembled WGS sequence"/>
</dbReference>